<proteinExistence type="predicted"/>
<gene>
    <name evidence="2" type="ORF">ASIM_LOCUS14437</name>
</gene>
<reference evidence="2 3" key="2">
    <citation type="submission" date="2018-11" db="EMBL/GenBank/DDBJ databases">
        <authorList>
            <consortium name="Pathogen Informatics"/>
        </authorList>
    </citation>
    <scope>NUCLEOTIDE SEQUENCE [LARGE SCALE GENOMIC DNA]</scope>
</reference>
<feature type="compositionally biased region" description="Basic and acidic residues" evidence="1">
    <location>
        <begin position="1"/>
        <end position="13"/>
    </location>
</feature>
<dbReference type="AlphaFoldDB" id="A0A0M3K297"/>
<dbReference type="EMBL" id="UYRR01031755">
    <property type="protein sequence ID" value="VDK52427.1"/>
    <property type="molecule type" value="Genomic_DNA"/>
</dbReference>
<dbReference type="Proteomes" id="UP000267096">
    <property type="component" value="Unassembled WGS sequence"/>
</dbReference>
<reference evidence="4" key="1">
    <citation type="submission" date="2017-02" db="UniProtKB">
        <authorList>
            <consortium name="WormBaseParasite"/>
        </authorList>
    </citation>
    <scope>IDENTIFICATION</scope>
</reference>
<evidence type="ECO:0000313" key="2">
    <source>
        <dbReference type="EMBL" id="VDK52427.1"/>
    </source>
</evidence>
<sequence length="46" mass="5465">MGLKRRQETDPKRSSRPYLRSAFSENNSCDEQQQRFKCNRCGADNR</sequence>
<accession>A0A0M3K297</accession>
<feature type="region of interest" description="Disordered" evidence="1">
    <location>
        <begin position="1"/>
        <end position="26"/>
    </location>
</feature>
<name>A0A0M3K297_ANISI</name>
<evidence type="ECO:0000313" key="3">
    <source>
        <dbReference type="Proteomes" id="UP000267096"/>
    </source>
</evidence>
<protein>
    <submittedName>
        <fullName evidence="4">RanBP2-type domain-containing protein</fullName>
    </submittedName>
</protein>
<dbReference type="WBParaSite" id="ASIM_0001502701-mRNA-1">
    <property type="protein sequence ID" value="ASIM_0001502701-mRNA-1"/>
    <property type="gene ID" value="ASIM_0001502701"/>
</dbReference>
<organism evidence="4">
    <name type="scientific">Anisakis simplex</name>
    <name type="common">Herring worm</name>
    <dbReference type="NCBI Taxonomy" id="6269"/>
    <lineage>
        <taxon>Eukaryota</taxon>
        <taxon>Metazoa</taxon>
        <taxon>Ecdysozoa</taxon>
        <taxon>Nematoda</taxon>
        <taxon>Chromadorea</taxon>
        <taxon>Rhabditida</taxon>
        <taxon>Spirurina</taxon>
        <taxon>Ascaridomorpha</taxon>
        <taxon>Ascaridoidea</taxon>
        <taxon>Anisakidae</taxon>
        <taxon>Anisakis</taxon>
        <taxon>Anisakis simplex complex</taxon>
    </lineage>
</organism>
<keyword evidence="3" id="KW-1185">Reference proteome</keyword>
<evidence type="ECO:0000256" key="1">
    <source>
        <dbReference type="SAM" id="MobiDB-lite"/>
    </source>
</evidence>
<evidence type="ECO:0000313" key="4">
    <source>
        <dbReference type="WBParaSite" id="ASIM_0001502701-mRNA-1"/>
    </source>
</evidence>